<organism evidence="1 2">
    <name type="scientific">Euplotes crassus</name>
    <dbReference type="NCBI Taxonomy" id="5936"/>
    <lineage>
        <taxon>Eukaryota</taxon>
        <taxon>Sar</taxon>
        <taxon>Alveolata</taxon>
        <taxon>Ciliophora</taxon>
        <taxon>Intramacronucleata</taxon>
        <taxon>Spirotrichea</taxon>
        <taxon>Hypotrichia</taxon>
        <taxon>Euplotida</taxon>
        <taxon>Euplotidae</taxon>
        <taxon>Moneuplotes</taxon>
    </lineage>
</organism>
<dbReference type="Proteomes" id="UP001295684">
    <property type="component" value="Unassembled WGS sequence"/>
</dbReference>
<dbReference type="EMBL" id="CAMPGE010022333">
    <property type="protein sequence ID" value="CAI2380381.1"/>
    <property type="molecule type" value="Genomic_DNA"/>
</dbReference>
<reference evidence="1" key="1">
    <citation type="submission" date="2023-07" db="EMBL/GenBank/DDBJ databases">
        <authorList>
            <consortium name="AG Swart"/>
            <person name="Singh M."/>
            <person name="Singh A."/>
            <person name="Seah K."/>
            <person name="Emmerich C."/>
        </authorList>
    </citation>
    <scope>NUCLEOTIDE SEQUENCE</scope>
    <source>
        <strain evidence="1">DP1</strain>
    </source>
</reference>
<keyword evidence="2" id="KW-1185">Reference proteome</keyword>
<protein>
    <submittedName>
        <fullName evidence="1">Uncharacterized protein</fullName>
    </submittedName>
</protein>
<sequence length="265" mass="30955">MELQAQPSLHQLETCVKVKDMQINHIIFKDLYYNADSSELELSQRDLISGKLDARSKELSFCFEEIRDQMFVKKLCSISHFDVDSLTLSNIQKINKYYDIFLDFSFPNKVNWFCIEAGYTKKQYIAYYFDRIIKISHKICINMVLCGFIIKGDQLKRLLSSFKHCKLFELFSCKLSIPNSFNLSQAMKNTKLETLMFYHCDFRLENCMSEDRKELNSLIEGLGTSESLISSLKELDIRDCKICKKTILELLEQNGFGNVKILEGR</sequence>
<evidence type="ECO:0000313" key="1">
    <source>
        <dbReference type="EMBL" id="CAI2380381.1"/>
    </source>
</evidence>
<proteinExistence type="predicted"/>
<dbReference type="Gene3D" id="3.80.10.10">
    <property type="entry name" value="Ribonuclease Inhibitor"/>
    <property type="match status" value="1"/>
</dbReference>
<evidence type="ECO:0000313" key="2">
    <source>
        <dbReference type="Proteomes" id="UP001295684"/>
    </source>
</evidence>
<accession>A0AAD1XW44</accession>
<dbReference type="AlphaFoldDB" id="A0AAD1XW44"/>
<dbReference type="InterPro" id="IPR032675">
    <property type="entry name" value="LRR_dom_sf"/>
</dbReference>
<comment type="caution">
    <text evidence="1">The sequence shown here is derived from an EMBL/GenBank/DDBJ whole genome shotgun (WGS) entry which is preliminary data.</text>
</comment>
<gene>
    <name evidence="1" type="ORF">ECRASSUSDP1_LOCUS21815</name>
</gene>
<name>A0AAD1XW44_EUPCR</name>